<organism evidence="2 3">
    <name type="scientific">Planobispora takensis</name>
    <dbReference type="NCBI Taxonomy" id="1367882"/>
    <lineage>
        <taxon>Bacteria</taxon>
        <taxon>Bacillati</taxon>
        <taxon>Actinomycetota</taxon>
        <taxon>Actinomycetes</taxon>
        <taxon>Streptosporangiales</taxon>
        <taxon>Streptosporangiaceae</taxon>
        <taxon>Planobispora</taxon>
    </lineage>
</organism>
<feature type="transmembrane region" description="Helical" evidence="1">
    <location>
        <begin position="120"/>
        <end position="138"/>
    </location>
</feature>
<keyword evidence="1" id="KW-1133">Transmembrane helix</keyword>
<feature type="transmembrane region" description="Helical" evidence="1">
    <location>
        <begin position="145"/>
        <end position="164"/>
    </location>
</feature>
<feature type="transmembrane region" description="Helical" evidence="1">
    <location>
        <begin position="184"/>
        <end position="201"/>
    </location>
</feature>
<dbReference type="AlphaFoldDB" id="A0A8J3SWU8"/>
<sequence>MLVIQLLRPVVRAVDWTPLAVAGVLALLPVSVIGAGSALDPGISLILLRMTGVLLGAAAGFAVSDAMTASTAATPVPRRLRHRLRCGLAGLTAAAFWAAACAVATARLPRGGTLRVPETAVEAAACVAAGLLAASAAGRVRQGRTAALAGMGGLLAVVAVTMAVRGPYRPWLLPDEDTWAAVHRGWLAVLVLLLVALDLTGRGPRRTR</sequence>
<feature type="transmembrane region" description="Helical" evidence="1">
    <location>
        <begin position="16"/>
        <end position="36"/>
    </location>
</feature>
<feature type="transmembrane region" description="Helical" evidence="1">
    <location>
        <begin position="84"/>
        <end position="108"/>
    </location>
</feature>
<evidence type="ECO:0000313" key="3">
    <source>
        <dbReference type="Proteomes" id="UP000634476"/>
    </source>
</evidence>
<comment type="caution">
    <text evidence="2">The sequence shown here is derived from an EMBL/GenBank/DDBJ whole genome shotgun (WGS) entry which is preliminary data.</text>
</comment>
<dbReference type="EMBL" id="BOOK01000014">
    <property type="protein sequence ID" value="GII00256.1"/>
    <property type="molecule type" value="Genomic_DNA"/>
</dbReference>
<evidence type="ECO:0000256" key="1">
    <source>
        <dbReference type="SAM" id="Phobius"/>
    </source>
</evidence>
<proteinExistence type="predicted"/>
<keyword evidence="1" id="KW-0472">Membrane</keyword>
<gene>
    <name evidence="2" type="ORF">Pta02_22640</name>
</gene>
<accession>A0A8J3SWU8</accession>
<dbReference type="RefSeq" id="WP_203874664.1">
    <property type="nucleotide sequence ID" value="NZ_BOOK01000014.1"/>
</dbReference>
<keyword evidence="3" id="KW-1185">Reference proteome</keyword>
<dbReference type="Proteomes" id="UP000634476">
    <property type="component" value="Unassembled WGS sequence"/>
</dbReference>
<name>A0A8J3SWU8_9ACTN</name>
<evidence type="ECO:0000313" key="2">
    <source>
        <dbReference type="EMBL" id="GII00256.1"/>
    </source>
</evidence>
<feature type="transmembrane region" description="Helical" evidence="1">
    <location>
        <begin position="42"/>
        <end position="63"/>
    </location>
</feature>
<reference evidence="2" key="1">
    <citation type="submission" date="2021-01" db="EMBL/GenBank/DDBJ databases">
        <title>Whole genome shotgun sequence of Planobispora takensis NBRC 109077.</title>
        <authorList>
            <person name="Komaki H."/>
            <person name="Tamura T."/>
        </authorList>
    </citation>
    <scope>NUCLEOTIDE SEQUENCE</scope>
    <source>
        <strain evidence="2">NBRC 109077</strain>
    </source>
</reference>
<keyword evidence="1" id="KW-0812">Transmembrane</keyword>
<protein>
    <submittedName>
        <fullName evidence="2">Uncharacterized protein</fullName>
    </submittedName>
</protein>